<dbReference type="AlphaFoldDB" id="A0A8C5NQH4"/>
<dbReference type="Proteomes" id="UP000694408">
    <property type="component" value="Unplaced"/>
</dbReference>
<feature type="transmembrane region" description="Helical" evidence="1">
    <location>
        <begin position="172"/>
        <end position="198"/>
    </location>
</feature>
<name>A0A8C5NQH4_JUNHY</name>
<feature type="transmembrane region" description="Helical" evidence="1">
    <location>
        <begin position="104"/>
        <end position="127"/>
    </location>
</feature>
<dbReference type="PANTHER" id="PTHR16103">
    <property type="entry name" value="TRANSMEMBRANE PROTEIN 140"/>
    <property type="match status" value="1"/>
</dbReference>
<dbReference type="InterPro" id="IPR028038">
    <property type="entry name" value="TM140"/>
</dbReference>
<dbReference type="PANTHER" id="PTHR16103:SF0">
    <property type="entry name" value="TRANSMEMBRANE PROTEIN 140"/>
    <property type="match status" value="1"/>
</dbReference>
<evidence type="ECO:0000313" key="3">
    <source>
        <dbReference type="Proteomes" id="UP000694408"/>
    </source>
</evidence>
<keyword evidence="1" id="KW-0472">Membrane</keyword>
<proteinExistence type="predicted"/>
<feature type="transmembrane region" description="Helical" evidence="1">
    <location>
        <begin position="33"/>
        <end position="55"/>
    </location>
</feature>
<reference evidence="2" key="1">
    <citation type="submission" date="2025-08" db="UniProtKB">
        <authorList>
            <consortium name="Ensembl"/>
        </authorList>
    </citation>
    <scope>IDENTIFICATION</scope>
</reference>
<reference evidence="2" key="2">
    <citation type="submission" date="2025-09" db="UniProtKB">
        <authorList>
            <consortium name="Ensembl"/>
        </authorList>
    </citation>
    <scope>IDENTIFICATION</scope>
</reference>
<organism evidence="2 3">
    <name type="scientific">Junco hyemalis</name>
    <name type="common">Dark-eyed junco</name>
    <dbReference type="NCBI Taxonomy" id="40217"/>
    <lineage>
        <taxon>Eukaryota</taxon>
        <taxon>Metazoa</taxon>
        <taxon>Chordata</taxon>
        <taxon>Craniata</taxon>
        <taxon>Vertebrata</taxon>
        <taxon>Euteleostomi</taxon>
        <taxon>Archelosauria</taxon>
        <taxon>Archosauria</taxon>
        <taxon>Dinosauria</taxon>
        <taxon>Saurischia</taxon>
        <taxon>Theropoda</taxon>
        <taxon>Coelurosauria</taxon>
        <taxon>Aves</taxon>
        <taxon>Neognathae</taxon>
        <taxon>Neoaves</taxon>
        <taxon>Telluraves</taxon>
        <taxon>Australaves</taxon>
        <taxon>Passeriformes</taxon>
        <taxon>Passerellidae</taxon>
        <taxon>Junco</taxon>
    </lineage>
</organism>
<evidence type="ECO:0000313" key="2">
    <source>
        <dbReference type="Ensembl" id="ENSJHYP00000017172.1"/>
    </source>
</evidence>
<dbReference type="Pfam" id="PF14985">
    <property type="entry name" value="TM140"/>
    <property type="match status" value="1"/>
</dbReference>
<sequence>MAITGIPTAALTMVARKHAGTRMGVLPQWCAKNLLPVLALLEAVGTLALMCYALLYEAGNLVNLPDKCIGFYNFCLWNGTAGQLQCLDTHHLQAMGISPLQLGLARVCVYTCLVFVLFHIPFVLNVNSTFKGQGEGWKMIRIILFIKMIILSGGLGMFLLQTSHWIHPSDFTGGFLALLGTQALLLLQILTVTVYLSWTKHTHMCQNRLTEEALLTKI</sequence>
<dbReference type="OMA" id="DQLLFMS"/>
<protein>
    <submittedName>
        <fullName evidence="2">Transmembrane protein 140</fullName>
    </submittedName>
</protein>
<evidence type="ECO:0000256" key="1">
    <source>
        <dbReference type="SAM" id="Phobius"/>
    </source>
</evidence>
<keyword evidence="3" id="KW-1185">Reference proteome</keyword>
<dbReference type="Ensembl" id="ENSJHYT00000020734.1">
    <property type="protein sequence ID" value="ENSJHYP00000017172.1"/>
    <property type="gene ID" value="ENSJHYG00000013126.1"/>
</dbReference>
<keyword evidence="1" id="KW-0812">Transmembrane</keyword>
<feature type="transmembrane region" description="Helical" evidence="1">
    <location>
        <begin position="139"/>
        <end position="160"/>
    </location>
</feature>
<keyword evidence="1" id="KW-1133">Transmembrane helix</keyword>
<accession>A0A8C5NQH4</accession>